<dbReference type="Gene3D" id="2.40.160.170">
    <property type="match status" value="1"/>
</dbReference>
<protein>
    <submittedName>
        <fullName evidence="1">Uncharacterized protein</fullName>
    </submittedName>
</protein>
<dbReference type="EMBL" id="JAVRAA010000012">
    <property type="protein sequence ID" value="MDT0339260.1"/>
    <property type="molecule type" value="Genomic_DNA"/>
</dbReference>
<proteinExistence type="predicted"/>
<dbReference type="AlphaFoldDB" id="A0AAE4GE52"/>
<sequence>MPLAQQLNARFGVNYFDYSFNSSTNDVNYDAKAKLRTFDALLDWFPFDNGFRLSGGVVYNGNKIDATGKPKANGIYTINGNVYTASQAGQVDGRIDFKKFAPYVGLGWGNAVAPAKPGWGFTADLGVMFQGNASTSVSNSGCNAPAAICARLATDVAAENAQLSDKVHGYNLYPVLRVGVSYQF</sequence>
<name>A0AAE4GE52_9BURK</name>
<evidence type="ECO:0000313" key="1">
    <source>
        <dbReference type="EMBL" id="MDT0339260.1"/>
    </source>
</evidence>
<comment type="caution">
    <text evidence="1">The sequence shown here is derived from an EMBL/GenBank/DDBJ whole genome shotgun (WGS) entry which is preliminary data.</text>
</comment>
<organism evidence="1">
    <name type="scientific">Herbaspirillum huttiense subsp. nephrolepidis</name>
    <dbReference type="NCBI Taxonomy" id="3075126"/>
    <lineage>
        <taxon>Bacteria</taxon>
        <taxon>Pseudomonadati</taxon>
        <taxon>Pseudomonadota</taxon>
        <taxon>Betaproteobacteria</taxon>
        <taxon>Burkholderiales</taxon>
        <taxon>Oxalobacteraceae</taxon>
        <taxon>Herbaspirillum</taxon>
    </lineage>
</organism>
<accession>A0AAE4GE52</accession>
<gene>
    <name evidence="1" type="ORF">RJN63_20660</name>
</gene>
<dbReference type="RefSeq" id="WP_134224133.1">
    <property type="nucleotide sequence ID" value="NZ_JAVLSM010000002.1"/>
</dbReference>
<dbReference type="GeneID" id="90165625"/>
<reference evidence="1" key="1">
    <citation type="submission" date="2023-02" db="EMBL/GenBank/DDBJ databases">
        <title>Description of Herbaspirillum huttiense subsp. nephrolepsisexaltata and Herbaspirillum huttiense subsp. lycopersicon.</title>
        <authorList>
            <person name="Poudel M."/>
            <person name="Sharma A."/>
            <person name="Goss E."/>
            <person name="Tapia J.H."/>
            <person name="Harmon C.M."/>
            <person name="Jones J.B."/>
        </authorList>
    </citation>
    <scope>NUCLEOTIDE SEQUENCE</scope>
    <source>
        <strain evidence="1">NC40101</strain>
    </source>
</reference>